<dbReference type="Proteomes" id="UP000193240">
    <property type="component" value="Unassembled WGS sequence"/>
</dbReference>
<dbReference type="InterPro" id="IPR014001">
    <property type="entry name" value="Helicase_ATP-bd"/>
</dbReference>
<dbReference type="InterPro" id="IPR001650">
    <property type="entry name" value="Helicase_C-like"/>
</dbReference>
<dbReference type="CDD" id="cd00593">
    <property type="entry name" value="RIBOc"/>
    <property type="match status" value="2"/>
</dbReference>
<feature type="domain" description="RNase III" evidence="16">
    <location>
        <begin position="1116"/>
        <end position="1292"/>
    </location>
</feature>
<evidence type="ECO:0000256" key="3">
    <source>
        <dbReference type="ARBA" id="ARBA00022721"/>
    </source>
</evidence>
<comment type="function">
    <text evidence="14">Dicer-like endonuclease involved in cleaving double-stranded RNA in the RNA interference (RNAi) pathway. Produces 21 to 25 bp dsRNAs (siRNAs) which target the selective destruction of homologous RNAs leading to sequence-specific suppression of gene expression, called post-transcriptional gene silencing (PTGS). Part of a broad host defense response against viral infection and transposons.</text>
</comment>
<keyword evidence="12" id="KW-0051">Antiviral defense</keyword>
<dbReference type="InterPro" id="IPR036389">
    <property type="entry name" value="RNase_III_sf"/>
</dbReference>
<keyword evidence="7" id="KW-0378">Hydrolase</keyword>
<evidence type="ECO:0000313" key="20">
    <source>
        <dbReference type="EMBL" id="OSS50151.1"/>
    </source>
</evidence>
<dbReference type="FunFam" id="3.40.50.300:FF:001669">
    <property type="entry name" value="Dicer-like protein 1"/>
    <property type="match status" value="1"/>
</dbReference>
<feature type="domain" description="Dicer dsRNA-binding fold" evidence="19">
    <location>
        <begin position="570"/>
        <end position="665"/>
    </location>
</feature>
<sequence length="1425" mass="159844">MATASELDGDIAFPSAIVGDAPSFVLRSYQAEMVEESLRSNIILTATGAVERTRAELEVCRPSKRVWFLAPTVTLCEQQGQVFAYNLPSYNVIVLSGQDGVDHWTEQSVWDSVLHNVRIVLSTHQVLYDALAHGFVKMDDLALLIFDEAHHCTLNHPANRIMGNFYTPRLGGEDAGLPKVLGLSASPVMKAHATTEALGQIERNMHATVKTPKKTRAELAQHVYLPQLIQIDYAVENHRVDQSPLLASILRTYTEYDLMQDPYTKDLLQKQQNGLDVTKQLQKLFTTQKTYCIDQLRSLANKSKNLLEELGSSAVDWYLHVCLDMFIQSISNTEQLLDWSNEEKQHLLAIVRELPFHEIRPLPPLGTDHLSCKVEKLIDVLVNEAQNNPSFTGLVFVEQRVWISVLAEVLSTHPRTRNLFRVGTFLGTSTSSKRKAMIATLPEPRNQQTTLEDFRAGKINLILCTSVLEEGIDVSSCHLVICFERPRNLKSFVQRRGRARMQESKYFIFMPSVGGGRHPEAWNELEREMKRAYLDDMRQNHITTEVEVEEEGHWCLEIESTGARITFDDALPHLTHFCATLASAPHVDPRPQFRFIISDTNDSITAEITLPTYVDRAVRKAQSTKSWRTEAMAKKDVALQAYKALYHAGLVNDNLLPARQETESLATEFQVPDHTPAMVTSSATMDPWLSIAQQYREQHGTFYRHLISIQTSGECPTYIYLLTVCPLPTFDAIELFWNTEKTFAATISSLSEVTLARRDIEILQSITHKVLSTIHAGRMQEARRDFSWLLAPYNNSGNHDFDFNELAKWDRAVDGHRPASSLLVTRTDQKPLWGLIAQNGDNRRYMLQAIVGPQIDASGTQLSEARFCVTRVPKRRDFLHRPLNTGNTNAAHTRLEYLDSSEAVVENLPTSYSVIALLLPSIMHRIKIAMIADTLRTTILDPIDVKAVDLSFLVRAITASSTNDENNYQRLEFLGDCILKFISSLHLMAQNPIWTESLLTGKKGRIVSNGFLARATLTAGLDKFIITKGFTGAKWTPDYWGDLATVSQTPKQEKRSSKLLADIVESLIGVAYVLGGFSKAFTCVQTLLPRENWTPIPEANTVLYETAPTEVVISNLDVLAPLIGYTFKKKVLLLEALTHASFSGPNVYSSYERLEFLGDAVLDYIITKRLYAHDPALSHQKMHAMRTAMVNAAFLAFSLVATTVEDRTISKSTFQMETHERALWQFMRFGSPQLAPIRDAYLQQHSSIREQVEHALRHDDEFPWHLLALTNAPKFLSDIVESVVGAIYVDSQGDFLACESFVRNLGILDRLKRILRDEVDCLHPKERLGHLAVNRSVEYVPVRGNAASPANPSARINEAWRCQVKVGGEDVGGIVGGLTRLCAETIAAWRANKVISGAEPGQEGSSEDDIFVDAEEHGGVALGDY</sequence>
<reference evidence="20 21" key="1">
    <citation type="journal article" date="2017" name="Genome Announc.">
        <title>Genome sequence of the saprophytic ascomycete Epicoccum nigrum ICMP 19927 strain isolated from New Zealand.</title>
        <authorList>
            <person name="Fokin M."/>
            <person name="Fleetwood D."/>
            <person name="Weir B.S."/>
            <person name="Villas-Boas S.G."/>
        </authorList>
    </citation>
    <scope>NUCLEOTIDE SEQUENCE [LARGE SCALE GENOMIC DNA]</scope>
    <source>
        <strain evidence="20 21">ICMP 19927</strain>
    </source>
</reference>
<dbReference type="InterPro" id="IPR000999">
    <property type="entry name" value="RNase_III_dom"/>
</dbReference>
<dbReference type="InterPro" id="IPR038248">
    <property type="entry name" value="Dicer_dimer_sf"/>
</dbReference>
<dbReference type="SMART" id="SM00535">
    <property type="entry name" value="RIBOc"/>
    <property type="match status" value="2"/>
</dbReference>
<dbReference type="PROSITE" id="PS50142">
    <property type="entry name" value="RNASE_3_2"/>
    <property type="match status" value="2"/>
</dbReference>
<keyword evidence="4" id="KW-0479">Metal-binding</keyword>
<dbReference type="Gene3D" id="3.40.50.300">
    <property type="entry name" value="P-loop containing nucleotide triphosphate hydrolases"/>
    <property type="match status" value="2"/>
</dbReference>
<evidence type="ECO:0000256" key="6">
    <source>
        <dbReference type="ARBA" id="ARBA00022741"/>
    </source>
</evidence>
<feature type="domain" description="RNase III" evidence="16">
    <location>
        <begin position="936"/>
        <end position="1076"/>
    </location>
</feature>
<evidence type="ECO:0000256" key="2">
    <source>
        <dbReference type="ARBA" id="ARBA00001946"/>
    </source>
</evidence>
<dbReference type="Gene3D" id="1.10.1520.10">
    <property type="entry name" value="Ribonuclease III domain"/>
    <property type="match status" value="2"/>
</dbReference>
<proteinExistence type="inferred from homology"/>
<dbReference type="GO" id="GO:0004386">
    <property type="term" value="F:helicase activity"/>
    <property type="evidence" value="ECO:0007669"/>
    <property type="project" value="UniProtKB-KW"/>
</dbReference>
<dbReference type="GO" id="GO:0005634">
    <property type="term" value="C:nucleus"/>
    <property type="evidence" value="ECO:0007669"/>
    <property type="project" value="TreeGrafter"/>
</dbReference>
<dbReference type="GO" id="GO:0046872">
    <property type="term" value="F:metal ion binding"/>
    <property type="evidence" value="ECO:0007669"/>
    <property type="project" value="UniProtKB-KW"/>
</dbReference>
<dbReference type="Pfam" id="PF00636">
    <property type="entry name" value="Ribonuclease_3"/>
    <property type="match status" value="2"/>
</dbReference>
<dbReference type="InterPro" id="IPR011545">
    <property type="entry name" value="DEAD/DEAH_box_helicase_dom"/>
</dbReference>
<dbReference type="EMBL" id="KZ107842">
    <property type="protein sequence ID" value="OSS50151.1"/>
    <property type="molecule type" value="Genomic_DNA"/>
</dbReference>
<evidence type="ECO:0000256" key="4">
    <source>
        <dbReference type="ARBA" id="ARBA00022723"/>
    </source>
</evidence>
<feature type="domain" description="Helicase C-terminal" evidence="18">
    <location>
        <begin position="373"/>
        <end position="552"/>
    </location>
</feature>
<dbReference type="InterPro" id="IPR027417">
    <property type="entry name" value="P-loop_NTPase"/>
</dbReference>
<comment type="similarity">
    <text evidence="15">Belongs to the helicase family. Dicer subfamily.</text>
</comment>
<gene>
    <name evidence="20" type="ORF">B5807_04866</name>
</gene>
<keyword evidence="8" id="KW-0347">Helicase</keyword>
<feature type="domain" description="Helicase ATP-binding" evidence="17">
    <location>
        <begin position="32"/>
        <end position="187"/>
    </location>
</feature>
<dbReference type="Pfam" id="PF00270">
    <property type="entry name" value="DEAD"/>
    <property type="match status" value="1"/>
</dbReference>
<dbReference type="SMART" id="SM00487">
    <property type="entry name" value="DEXDc"/>
    <property type="match status" value="1"/>
</dbReference>
<name>A0A1Y2M2A7_EPING</name>
<dbReference type="PANTHER" id="PTHR14950">
    <property type="entry name" value="DICER-RELATED"/>
    <property type="match status" value="1"/>
</dbReference>
<dbReference type="GO" id="GO:0005524">
    <property type="term" value="F:ATP binding"/>
    <property type="evidence" value="ECO:0007669"/>
    <property type="project" value="UniProtKB-KW"/>
</dbReference>
<evidence type="ECO:0000313" key="21">
    <source>
        <dbReference type="Proteomes" id="UP000193240"/>
    </source>
</evidence>
<evidence type="ECO:0000256" key="8">
    <source>
        <dbReference type="ARBA" id="ARBA00022806"/>
    </source>
</evidence>
<evidence type="ECO:0000256" key="11">
    <source>
        <dbReference type="ARBA" id="ARBA00022884"/>
    </source>
</evidence>
<dbReference type="GO" id="GO:0030422">
    <property type="term" value="P:siRNA processing"/>
    <property type="evidence" value="ECO:0007669"/>
    <property type="project" value="TreeGrafter"/>
</dbReference>
<dbReference type="CDD" id="cd18802">
    <property type="entry name" value="SF2_C_dicer"/>
    <property type="match status" value="1"/>
</dbReference>
<dbReference type="GO" id="GO:0051607">
    <property type="term" value="P:defense response to virus"/>
    <property type="evidence" value="ECO:0007669"/>
    <property type="project" value="UniProtKB-KW"/>
</dbReference>
<dbReference type="FunFam" id="1.10.1520.10:FF:000032">
    <property type="entry name" value="Dicer-like protein 2"/>
    <property type="match status" value="1"/>
</dbReference>
<evidence type="ECO:0008006" key="22">
    <source>
        <dbReference type="Google" id="ProtNLM"/>
    </source>
</evidence>
<organism evidence="20 21">
    <name type="scientific">Epicoccum nigrum</name>
    <name type="common">Soil fungus</name>
    <name type="synonym">Epicoccum purpurascens</name>
    <dbReference type="NCBI Taxonomy" id="105696"/>
    <lineage>
        <taxon>Eukaryota</taxon>
        <taxon>Fungi</taxon>
        <taxon>Dikarya</taxon>
        <taxon>Ascomycota</taxon>
        <taxon>Pezizomycotina</taxon>
        <taxon>Dothideomycetes</taxon>
        <taxon>Pleosporomycetidae</taxon>
        <taxon>Pleosporales</taxon>
        <taxon>Pleosporineae</taxon>
        <taxon>Didymellaceae</taxon>
        <taxon>Epicoccum</taxon>
    </lineage>
</organism>
<dbReference type="SMART" id="SM00490">
    <property type="entry name" value="HELICc"/>
    <property type="match status" value="1"/>
</dbReference>
<dbReference type="GO" id="GO:0050688">
    <property type="term" value="P:regulation of defense response to virus"/>
    <property type="evidence" value="ECO:0007669"/>
    <property type="project" value="UniProtKB-KW"/>
</dbReference>
<dbReference type="PROSITE" id="PS51194">
    <property type="entry name" value="HELICASE_CTER"/>
    <property type="match status" value="1"/>
</dbReference>
<comment type="cofactor">
    <cofactor evidence="2">
        <name>Mg(2+)</name>
        <dbReference type="ChEBI" id="CHEBI:18420"/>
    </cofactor>
</comment>
<dbReference type="PROSITE" id="PS51192">
    <property type="entry name" value="HELICASE_ATP_BIND_1"/>
    <property type="match status" value="1"/>
</dbReference>
<keyword evidence="10" id="KW-0460">Magnesium</keyword>
<keyword evidence="11 15" id="KW-0694">RNA-binding</keyword>
<evidence type="ECO:0000259" key="17">
    <source>
        <dbReference type="PROSITE" id="PS51192"/>
    </source>
</evidence>
<dbReference type="InParanoid" id="A0A1Y2M2A7"/>
<keyword evidence="6" id="KW-0547">Nucleotide-binding</keyword>
<dbReference type="GO" id="GO:0005737">
    <property type="term" value="C:cytoplasm"/>
    <property type="evidence" value="ECO:0007669"/>
    <property type="project" value="TreeGrafter"/>
</dbReference>
<protein>
    <recommendedName>
        <fullName evidence="22">Dicer-like protein 2</fullName>
    </recommendedName>
</protein>
<dbReference type="PROSITE" id="PS51327">
    <property type="entry name" value="DICER_DSRBF"/>
    <property type="match status" value="1"/>
</dbReference>
<evidence type="ECO:0000256" key="9">
    <source>
        <dbReference type="ARBA" id="ARBA00022840"/>
    </source>
</evidence>
<keyword evidence="21" id="KW-1185">Reference proteome</keyword>
<dbReference type="OMA" id="HFCAVIP"/>
<comment type="cofactor">
    <cofactor evidence="1">
        <name>Mn(2+)</name>
        <dbReference type="ChEBI" id="CHEBI:29035"/>
    </cofactor>
</comment>
<evidence type="ECO:0000259" key="18">
    <source>
        <dbReference type="PROSITE" id="PS51194"/>
    </source>
</evidence>
<evidence type="ECO:0000256" key="1">
    <source>
        <dbReference type="ARBA" id="ARBA00001936"/>
    </source>
</evidence>
<dbReference type="SUPFAM" id="SSF69065">
    <property type="entry name" value="RNase III domain-like"/>
    <property type="match status" value="2"/>
</dbReference>
<evidence type="ECO:0000256" key="13">
    <source>
        <dbReference type="ARBA" id="ARBA00023211"/>
    </source>
</evidence>
<evidence type="ECO:0000256" key="7">
    <source>
        <dbReference type="ARBA" id="ARBA00022801"/>
    </source>
</evidence>
<evidence type="ECO:0000256" key="5">
    <source>
        <dbReference type="ARBA" id="ARBA00022737"/>
    </source>
</evidence>
<dbReference type="Gene3D" id="3.30.160.380">
    <property type="entry name" value="Dicer dimerisation domain"/>
    <property type="match status" value="1"/>
</dbReference>
<accession>A0A1Y2M2A7</accession>
<dbReference type="STRING" id="105696.A0A1Y2M2A7"/>
<dbReference type="GO" id="GO:0004525">
    <property type="term" value="F:ribonuclease III activity"/>
    <property type="evidence" value="ECO:0007669"/>
    <property type="project" value="InterPro"/>
</dbReference>
<dbReference type="Pfam" id="PF00271">
    <property type="entry name" value="Helicase_C"/>
    <property type="match status" value="1"/>
</dbReference>
<keyword evidence="3" id="KW-0930">Antiviral protein</keyword>
<dbReference type="PANTHER" id="PTHR14950:SF37">
    <property type="entry name" value="ENDORIBONUCLEASE DICER"/>
    <property type="match status" value="1"/>
</dbReference>
<evidence type="ECO:0000256" key="14">
    <source>
        <dbReference type="ARBA" id="ARBA00025403"/>
    </source>
</evidence>
<evidence type="ECO:0000256" key="15">
    <source>
        <dbReference type="PROSITE-ProRule" id="PRU00657"/>
    </source>
</evidence>
<evidence type="ECO:0000259" key="16">
    <source>
        <dbReference type="PROSITE" id="PS50142"/>
    </source>
</evidence>
<dbReference type="PROSITE" id="PS00517">
    <property type="entry name" value="RNASE_3_1"/>
    <property type="match status" value="1"/>
</dbReference>
<dbReference type="GO" id="GO:0003723">
    <property type="term" value="F:RNA binding"/>
    <property type="evidence" value="ECO:0007669"/>
    <property type="project" value="UniProtKB-UniRule"/>
</dbReference>
<keyword evidence="9" id="KW-0067">ATP-binding</keyword>
<evidence type="ECO:0000259" key="19">
    <source>
        <dbReference type="PROSITE" id="PS51327"/>
    </source>
</evidence>
<keyword evidence="13" id="KW-0464">Manganese</keyword>
<evidence type="ECO:0000256" key="12">
    <source>
        <dbReference type="ARBA" id="ARBA00023118"/>
    </source>
</evidence>
<keyword evidence="5" id="KW-0677">Repeat</keyword>
<dbReference type="InterPro" id="IPR005034">
    <property type="entry name" value="Dicer_dimerisation"/>
</dbReference>
<evidence type="ECO:0000256" key="10">
    <source>
        <dbReference type="ARBA" id="ARBA00022842"/>
    </source>
</evidence>
<dbReference type="SUPFAM" id="SSF52540">
    <property type="entry name" value="P-loop containing nucleoside triphosphate hydrolases"/>
    <property type="match status" value="1"/>
</dbReference>
<dbReference type="Pfam" id="PF03368">
    <property type="entry name" value="Dicer_dimer"/>
    <property type="match status" value="1"/>
</dbReference>